<comment type="caution">
    <text evidence="3">The sequence shown here is derived from an EMBL/GenBank/DDBJ whole genome shotgun (WGS) entry which is preliminary data.</text>
</comment>
<dbReference type="OrthoDB" id="7595716at2"/>
<dbReference type="GO" id="GO:0030234">
    <property type="term" value="F:enzyme regulator activity"/>
    <property type="evidence" value="ECO:0007669"/>
    <property type="project" value="InterPro"/>
</dbReference>
<dbReference type="GO" id="GO:0006808">
    <property type="term" value="P:regulation of nitrogen utilization"/>
    <property type="evidence" value="ECO:0007669"/>
    <property type="project" value="InterPro"/>
</dbReference>
<protein>
    <recommendedName>
        <fullName evidence="1">Nitrogen regulatory protein P-II</fullName>
    </recommendedName>
</protein>
<reference evidence="3 4" key="1">
    <citation type="submission" date="2017-07" db="EMBL/GenBank/DDBJ databases">
        <title>Draft Genome Sequences of Select Purple Nonsulfur Bacteria.</title>
        <authorList>
            <person name="Lasarre B."/>
            <person name="Mckinlay J.B."/>
        </authorList>
    </citation>
    <scope>NUCLEOTIDE SEQUENCE [LARGE SCALE GENOMIC DNA]</scope>
    <source>
        <strain evidence="3 4">DSM 11907</strain>
    </source>
</reference>
<organism evidence="3 4">
    <name type="scientific">Rhodoplanes elegans</name>
    <dbReference type="NCBI Taxonomy" id="29408"/>
    <lineage>
        <taxon>Bacteria</taxon>
        <taxon>Pseudomonadati</taxon>
        <taxon>Pseudomonadota</taxon>
        <taxon>Alphaproteobacteria</taxon>
        <taxon>Hyphomicrobiales</taxon>
        <taxon>Nitrobacteraceae</taxon>
        <taxon>Rhodoplanes</taxon>
    </lineage>
</organism>
<evidence type="ECO:0000256" key="2">
    <source>
        <dbReference type="ARBA" id="ARBA00025238"/>
    </source>
</evidence>
<dbReference type="Pfam" id="PF00543">
    <property type="entry name" value="P-II"/>
    <property type="match status" value="1"/>
</dbReference>
<sequence length="103" mass="11155">MQTFPKKRIEIVVEAPLLRRITARLEETGVGGWSVVPVLSGHGGHGDWTADGQVGSATQMVMLITIVDESRLDAVLSGVFALVSHQIGFVTVSDVEVVRPERF</sequence>
<dbReference type="EMBL" id="NPEU01000176">
    <property type="protein sequence ID" value="RAI37564.1"/>
    <property type="molecule type" value="Genomic_DNA"/>
</dbReference>
<name>A0A327KHC9_9BRAD</name>
<dbReference type="AlphaFoldDB" id="A0A327KHC9"/>
<dbReference type="InterPro" id="IPR011322">
    <property type="entry name" value="N-reg_PII-like_a/b"/>
</dbReference>
<accession>A0A327KHC9</accession>
<evidence type="ECO:0000256" key="1">
    <source>
        <dbReference type="ARBA" id="ARBA00015681"/>
    </source>
</evidence>
<proteinExistence type="predicted"/>
<dbReference type="RefSeq" id="WP_111358083.1">
    <property type="nucleotide sequence ID" value="NZ_NHSK01000068.1"/>
</dbReference>
<dbReference type="InterPro" id="IPR015867">
    <property type="entry name" value="N-reg_PII/ATP_PRibTrfase_C"/>
</dbReference>
<dbReference type="Gene3D" id="3.30.70.120">
    <property type="match status" value="1"/>
</dbReference>
<evidence type="ECO:0000313" key="3">
    <source>
        <dbReference type="EMBL" id="RAI37564.1"/>
    </source>
</evidence>
<evidence type="ECO:0000313" key="4">
    <source>
        <dbReference type="Proteomes" id="UP000248863"/>
    </source>
</evidence>
<dbReference type="InterPro" id="IPR002187">
    <property type="entry name" value="N-reg_PII"/>
</dbReference>
<dbReference type="Proteomes" id="UP000248863">
    <property type="component" value="Unassembled WGS sequence"/>
</dbReference>
<keyword evidence="4" id="KW-1185">Reference proteome</keyword>
<comment type="function">
    <text evidence="2">In nitrogen-limiting conditions, when the ratio of Gln to 2-ketoglutarate decreases, P-II is uridylylated to P-II-UMP. P-II-UMP allows the deadenylation of glutamine synthetase (GS), thus activating the enzyme. Conversely, in nitrogen excess P-II is deuridylated and promotes the adenylation of GS. P-II indirectly controls the transcription of the GS gene (glnA). P-II prevents NR-II-catalyzed conversion of NR-I to NR-I-phosphate, the transcriptional activator of glnA. When P-II is uridylylated to P-II-UMP, these events are reversed.</text>
</comment>
<gene>
    <name evidence="3" type="ORF">CH338_15690</name>
</gene>
<dbReference type="SUPFAM" id="SSF54913">
    <property type="entry name" value="GlnB-like"/>
    <property type="match status" value="1"/>
</dbReference>